<feature type="transmembrane region" description="Helical" evidence="6">
    <location>
        <begin position="279"/>
        <end position="305"/>
    </location>
</feature>
<dbReference type="PANTHER" id="PTHR23501">
    <property type="entry name" value="MAJOR FACILITATOR SUPERFAMILY"/>
    <property type="match status" value="1"/>
</dbReference>
<feature type="transmembrane region" description="Helical" evidence="6">
    <location>
        <begin position="150"/>
        <end position="168"/>
    </location>
</feature>
<keyword evidence="3 6" id="KW-0812">Transmembrane</keyword>
<dbReference type="EMBL" id="CP014586">
    <property type="protein sequence ID" value="ANZ76815.1"/>
    <property type="molecule type" value="Genomic_DNA"/>
</dbReference>
<evidence type="ECO:0000313" key="9">
    <source>
        <dbReference type="Proteomes" id="UP000094565"/>
    </source>
</evidence>
<dbReference type="Pfam" id="PF07690">
    <property type="entry name" value="MFS_1"/>
    <property type="match status" value="1"/>
</dbReference>
<feature type="transmembrane region" description="Helical" evidence="6">
    <location>
        <begin position="492"/>
        <end position="510"/>
    </location>
</feature>
<dbReference type="OrthoDB" id="10021397at2759"/>
<dbReference type="InterPro" id="IPR020846">
    <property type="entry name" value="MFS_dom"/>
</dbReference>
<evidence type="ECO:0000256" key="2">
    <source>
        <dbReference type="ARBA" id="ARBA00008335"/>
    </source>
</evidence>
<feature type="transmembrane region" description="Helical" evidence="6">
    <location>
        <begin position="62"/>
        <end position="81"/>
    </location>
</feature>
<dbReference type="InterPro" id="IPR036259">
    <property type="entry name" value="MFS_trans_sf"/>
</dbReference>
<protein>
    <submittedName>
        <fullName evidence="8">BA75_03940T0</fullName>
    </submittedName>
</protein>
<comment type="similarity">
    <text evidence="2">Belongs to the major facilitator superfamily.</text>
</comment>
<feature type="transmembrane region" description="Helical" evidence="6">
    <location>
        <begin position="325"/>
        <end position="345"/>
    </location>
</feature>
<organism evidence="8 9">
    <name type="scientific">Komagataella pastoris</name>
    <name type="common">Yeast</name>
    <name type="synonym">Pichia pastoris</name>
    <dbReference type="NCBI Taxonomy" id="4922"/>
    <lineage>
        <taxon>Eukaryota</taxon>
        <taxon>Fungi</taxon>
        <taxon>Dikarya</taxon>
        <taxon>Ascomycota</taxon>
        <taxon>Saccharomycotina</taxon>
        <taxon>Pichiomycetes</taxon>
        <taxon>Pichiales</taxon>
        <taxon>Pichiaceae</taxon>
        <taxon>Komagataella</taxon>
    </lineage>
</organism>
<keyword evidence="9" id="KW-1185">Reference proteome</keyword>
<dbReference type="AlphaFoldDB" id="A0A1B2JG42"/>
<dbReference type="InterPro" id="IPR011701">
    <property type="entry name" value="MFS"/>
</dbReference>
<name>A0A1B2JG42_PICPA</name>
<dbReference type="CDD" id="cd17502">
    <property type="entry name" value="MFS_Azr1_MDR_like"/>
    <property type="match status" value="1"/>
</dbReference>
<dbReference type="PRINTS" id="PR01036">
    <property type="entry name" value="TCRTETB"/>
</dbReference>
<feature type="transmembrane region" description="Helical" evidence="6">
    <location>
        <begin position="412"/>
        <end position="434"/>
    </location>
</feature>
<evidence type="ECO:0000256" key="4">
    <source>
        <dbReference type="ARBA" id="ARBA00022989"/>
    </source>
</evidence>
<dbReference type="PROSITE" id="PS50850">
    <property type="entry name" value="MFS"/>
    <property type="match status" value="1"/>
</dbReference>
<dbReference type="Proteomes" id="UP000094565">
    <property type="component" value="Chromosome 3"/>
</dbReference>
<feature type="transmembrane region" description="Helical" evidence="6">
    <location>
        <begin position="382"/>
        <end position="405"/>
    </location>
</feature>
<dbReference type="PANTHER" id="PTHR23501:SF198">
    <property type="entry name" value="AZOLE RESISTANCE PROTEIN 1-RELATED"/>
    <property type="match status" value="1"/>
</dbReference>
<keyword evidence="4 6" id="KW-1133">Transmembrane helix</keyword>
<evidence type="ECO:0000256" key="3">
    <source>
        <dbReference type="ARBA" id="ARBA00022692"/>
    </source>
</evidence>
<reference evidence="8 9" key="1">
    <citation type="submission" date="2016-02" db="EMBL/GenBank/DDBJ databases">
        <title>Comparative genomic and transcriptomic foundation for Pichia pastoris.</title>
        <authorList>
            <person name="Love K.R."/>
            <person name="Shah K.A."/>
            <person name="Whittaker C.A."/>
            <person name="Wu J."/>
            <person name="Bartlett M.C."/>
            <person name="Ma D."/>
            <person name="Leeson R.L."/>
            <person name="Priest M."/>
            <person name="Young S.K."/>
            <person name="Love J.C."/>
        </authorList>
    </citation>
    <scope>NUCLEOTIDE SEQUENCE [LARGE SCALE GENOMIC DNA]</scope>
    <source>
        <strain evidence="8 9">ATCC 28485</strain>
    </source>
</reference>
<proteinExistence type="inferred from homology"/>
<evidence type="ECO:0000256" key="6">
    <source>
        <dbReference type="SAM" id="Phobius"/>
    </source>
</evidence>
<evidence type="ECO:0000256" key="1">
    <source>
        <dbReference type="ARBA" id="ARBA00004141"/>
    </source>
</evidence>
<feature type="transmembrane region" description="Helical" evidence="6">
    <location>
        <begin position="245"/>
        <end position="267"/>
    </location>
</feature>
<evidence type="ECO:0000259" key="7">
    <source>
        <dbReference type="PROSITE" id="PS50850"/>
    </source>
</evidence>
<feature type="transmembrane region" description="Helical" evidence="6">
    <location>
        <begin position="180"/>
        <end position="200"/>
    </location>
</feature>
<dbReference type="Gene3D" id="1.20.1250.20">
    <property type="entry name" value="MFS general substrate transporter like domains"/>
    <property type="match status" value="1"/>
</dbReference>
<feature type="transmembrane region" description="Helical" evidence="6">
    <location>
        <begin position="220"/>
        <end position="239"/>
    </location>
</feature>
<dbReference type="GO" id="GO:0022857">
    <property type="term" value="F:transmembrane transporter activity"/>
    <property type="evidence" value="ECO:0007669"/>
    <property type="project" value="InterPro"/>
</dbReference>
<gene>
    <name evidence="8" type="primary">VBA5</name>
    <name evidence="8" type="ORF">ATY40_BA7503940</name>
</gene>
<feature type="transmembrane region" description="Helical" evidence="6">
    <location>
        <begin position="117"/>
        <end position="138"/>
    </location>
</feature>
<dbReference type="Gene3D" id="1.20.1720.10">
    <property type="entry name" value="Multidrug resistance protein D"/>
    <property type="match status" value="1"/>
</dbReference>
<feature type="transmembrane region" description="Helical" evidence="6">
    <location>
        <begin position="352"/>
        <end position="370"/>
    </location>
</feature>
<feature type="transmembrane region" description="Helical" evidence="6">
    <location>
        <begin position="93"/>
        <end position="111"/>
    </location>
</feature>
<keyword evidence="5 6" id="KW-0472">Membrane</keyword>
<comment type="subcellular location">
    <subcellularLocation>
        <location evidence="1">Membrane</location>
        <topology evidence="1">Multi-pass membrane protein</topology>
    </subcellularLocation>
</comment>
<sequence>MAYHEADAGDGTTREEQFLKGQKLFLCICSLMLILFLVALDQTIVSTTFTEVGKDFGSFDKISWLISGYMLASASVVTVYGKLSIVFGRKYSLLLAIFLFELGSLLCAVSQNMTMLIVARVIAGIGGGGIQSLTTVVASEVVHMNRRPAVMSLFGIVFAISSVLGPLVGGVFTTKVTWRWCYYINLPIGGFATALLLYAFNPPRPKFTWSKIREIDYIGISSFMAGIVLILLAMSIGGINYPWNSAAVICCFVLGGVSLVVFSIWNFRFSSNPLIPYFVIKVPGVFVCTLVYFFTFCNFMTLVIYGTLYFQTILNRSAFQSGIDTLALIIPLIVATLISTGLVQGSKQVKPVIIIGTILGPIGGGLVTLLDVDSSLSERIGLFIISGVSLGIQMQTVLISAQLAAPKQASGLILTTVVVNFSRSIGGAIGANLANTVYSVTFSKKIRPYTESSIIRIPDSVLLNSPDAVLSLPENLQELVIEKLMESLRATFYFGLGCASVAFIISLFVSNDKLPKKEKKLEVTETPDLSQDNKSLSLDKSIEFINVHSKN</sequence>
<feature type="transmembrane region" description="Helical" evidence="6">
    <location>
        <begin position="24"/>
        <end position="42"/>
    </location>
</feature>
<feature type="domain" description="Major facilitator superfamily (MFS) profile" evidence="7">
    <location>
        <begin position="27"/>
        <end position="514"/>
    </location>
</feature>
<evidence type="ECO:0000313" key="8">
    <source>
        <dbReference type="EMBL" id="ANZ76815.1"/>
    </source>
</evidence>
<evidence type="ECO:0000256" key="5">
    <source>
        <dbReference type="ARBA" id="ARBA00023136"/>
    </source>
</evidence>
<accession>A0A1B2JG42</accession>
<dbReference type="SUPFAM" id="SSF103473">
    <property type="entry name" value="MFS general substrate transporter"/>
    <property type="match status" value="1"/>
</dbReference>
<dbReference type="GO" id="GO:0005886">
    <property type="term" value="C:plasma membrane"/>
    <property type="evidence" value="ECO:0007669"/>
    <property type="project" value="TreeGrafter"/>
</dbReference>